<dbReference type="Gene3D" id="2.20.28.30">
    <property type="entry name" value="RNA polymerase ii, chain L"/>
    <property type="match status" value="2"/>
</dbReference>
<keyword evidence="2" id="KW-0812">Transmembrane</keyword>
<keyword evidence="4" id="KW-1185">Reference proteome</keyword>
<evidence type="ECO:0000313" key="3">
    <source>
        <dbReference type="EMBL" id="MCU6725116.1"/>
    </source>
</evidence>
<comment type="caution">
    <text evidence="3">The sequence shown here is derived from an EMBL/GenBank/DDBJ whole genome shotgun (WGS) entry which is preliminary data.</text>
</comment>
<evidence type="ECO:0000256" key="1">
    <source>
        <dbReference type="SAM" id="MobiDB-lite"/>
    </source>
</evidence>
<protein>
    <submittedName>
        <fullName evidence="3">TFIIB-type zinc ribbon-containing protein</fullName>
    </submittedName>
</protein>
<gene>
    <name evidence="3" type="ORF">OCV47_07105</name>
</gene>
<proteinExistence type="predicted"/>
<dbReference type="PANTHER" id="PTHR37826:SF3">
    <property type="entry name" value="J DOMAIN-CONTAINING PROTEIN"/>
    <property type="match status" value="1"/>
</dbReference>
<dbReference type="Proteomes" id="UP001652338">
    <property type="component" value="Unassembled WGS sequence"/>
</dbReference>
<feature type="transmembrane region" description="Helical" evidence="2">
    <location>
        <begin position="332"/>
        <end position="354"/>
    </location>
</feature>
<name>A0ABT2SKW1_9FIRM</name>
<keyword evidence="2" id="KW-0472">Membrane</keyword>
<evidence type="ECO:0000313" key="4">
    <source>
        <dbReference type="Proteomes" id="UP001652338"/>
    </source>
</evidence>
<dbReference type="EMBL" id="JAOQKE010000006">
    <property type="protein sequence ID" value="MCU6725116.1"/>
    <property type="molecule type" value="Genomic_DNA"/>
</dbReference>
<organism evidence="3 4">
    <name type="scientific">Muricoprocola aceti</name>
    <dbReference type="NCBI Taxonomy" id="2981772"/>
    <lineage>
        <taxon>Bacteria</taxon>
        <taxon>Bacillati</taxon>
        <taxon>Bacillota</taxon>
        <taxon>Clostridia</taxon>
        <taxon>Lachnospirales</taxon>
        <taxon>Lachnospiraceae</taxon>
        <taxon>Muricoprocola</taxon>
    </lineage>
</organism>
<reference evidence="3 4" key="1">
    <citation type="journal article" date="2021" name="ISME Commun">
        <title>Automated analysis of genomic sequences facilitates high-throughput and comprehensive description of bacteria.</title>
        <authorList>
            <person name="Hitch T.C.A."/>
        </authorList>
    </citation>
    <scope>NUCLEOTIDE SEQUENCE [LARGE SCALE GENOMIC DNA]</scope>
    <source>
        <strain evidence="3 4">Sanger_29</strain>
    </source>
</reference>
<dbReference type="PANTHER" id="PTHR37826">
    <property type="entry name" value="FLOTILLIN BAND_7_5 DOMAIN PROTEIN"/>
    <property type="match status" value="1"/>
</dbReference>
<accession>A0ABT2SKW1</accession>
<dbReference type="RefSeq" id="WP_262654503.1">
    <property type="nucleotide sequence ID" value="NZ_JAOQKE010000006.1"/>
</dbReference>
<sequence>MAAVSYKCPNCGGDLQFDPGTQKFKCEYCSSVFSREEVEAANPEKEGEDGSGETAQYKAETDAGSEASLYQCPSCGAEIVTDATTAATFCFYCHNPVILQGKLSGEYRPEKIIPFAVSKKEAVDEFLKFVKKKRFIPRDFFCKEQIEKISGVYFPFWEYDCKTEGDWQGEAKRIRIYRTGDMEHTETKIYRLERSAEVGFEELTRNALNKENRQLVEAVQPFRLEETKDFSMEYLSGFQAEKRDIEKKDLVEELHQEVKKHSSDMVRSSIQGYDTVTSVSDQFHLLGENWKYLLVPVWVLTYRGKNDKIYYYAMNGQTRKISGELPVDKKKVLQLFLGVFVAVFLFMLLGGYLVW</sequence>
<evidence type="ECO:0000256" key="2">
    <source>
        <dbReference type="SAM" id="Phobius"/>
    </source>
</evidence>
<keyword evidence="2" id="KW-1133">Transmembrane helix</keyword>
<feature type="region of interest" description="Disordered" evidence="1">
    <location>
        <begin position="39"/>
        <end position="58"/>
    </location>
</feature>